<keyword evidence="4" id="KW-1185">Reference proteome</keyword>
<gene>
    <name evidence="3" type="ORF">FWK35_00034785</name>
</gene>
<accession>A0A6G0VZH8</accession>
<evidence type="ECO:0000313" key="4">
    <source>
        <dbReference type="Proteomes" id="UP000478052"/>
    </source>
</evidence>
<feature type="domain" description="DUF4371" evidence="2">
    <location>
        <begin position="237"/>
        <end position="473"/>
    </location>
</feature>
<protein>
    <submittedName>
        <fullName evidence="3">52 kDa repressor of the inhibitor of the protein kinase-like</fullName>
    </submittedName>
</protein>
<evidence type="ECO:0000259" key="1">
    <source>
        <dbReference type="Pfam" id="PF05699"/>
    </source>
</evidence>
<comment type="caution">
    <text evidence="3">The sequence shown here is derived from an EMBL/GenBank/DDBJ whole genome shotgun (WGS) entry which is preliminary data.</text>
</comment>
<dbReference type="OrthoDB" id="6602388at2759"/>
<dbReference type="AlphaFoldDB" id="A0A6G0VZH8"/>
<feature type="non-terminal residue" evidence="3">
    <location>
        <position position="872"/>
    </location>
</feature>
<dbReference type="Pfam" id="PF05699">
    <property type="entry name" value="Dimer_Tnp_hAT"/>
    <property type="match status" value="1"/>
</dbReference>
<reference evidence="3 4" key="1">
    <citation type="submission" date="2019-08" db="EMBL/GenBank/DDBJ databases">
        <title>Whole genome of Aphis craccivora.</title>
        <authorList>
            <person name="Voronova N.V."/>
            <person name="Shulinski R.S."/>
            <person name="Bandarenka Y.V."/>
            <person name="Zhorov D.G."/>
            <person name="Warner D."/>
        </authorList>
    </citation>
    <scope>NUCLEOTIDE SEQUENCE [LARGE SCALE GENOMIC DNA]</scope>
    <source>
        <strain evidence="3">180601</strain>
        <tissue evidence="3">Whole Body</tissue>
    </source>
</reference>
<dbReference type="InterPro" id="IPR008906">
    <property type="entry name" value="HATC_C_dom"/>
</dbReference>
<dbReference type="Pfam" id="PF14291">
    <property type="entry name" value="DUF4371"/>
    <property type="match status" value="1"/>
</dbReference>
<dbReference type="PANTHER" id="PTHR45749:SF23">
    <property type="entry name" value="ZINC FINGER MYM-TYPE PROTEIN 1-LIKE"/>
    <property type="match status" value="1"/>
</dbReference>
<dbReference type="Proteomes" id="UP000478052">
    <property type="component" value="Unassembled WGS sequence"/>
</dbReference>
<dbReference type="SUPFAM" id="SSF53098">
    <property type="entry name" value="Ribonuclease H-like"/>
    <property type="match status" value="1"/>
</dbReference>
<dbReference type="InterPro" id="IPR025398">
    <property type="entry name" value="DUF4371"/>
</dbReference>
<proteinExistence type="predicted"/>
<feature type="domain" description="HAT C-terminal dimerisation" evidence="1">
    <location>
        <begin position="778"/>
        <end position="848"/>
    </location>
</feature>
<dbReference type="InterPro" id="IPR012337">
    <property type="entry name" value="RNaseH-like_sf"/>
</dbReference>
<name>A0A6G0VZH8_APHCR</name>
<organism evidence="3 4">
    <name type="scientific">Aphis craccivora</name>
    <name type="common">Cowpea aphid</name>
    <dbReference type="NCBI Taxonomy" id="307492"/>
    <lineage>
        <taxon>Eukaryota</taxon>
        <taxon>Metazoa</taxon>
        <taxon>Ecdysozoa</taxon>
        <taxon>Arthropoda</taxon>
        <taxon>Hexapoda</taxon>
        <taxon>Insecta</taxon>
        <taxon>Pterygota</taxon>
        <taxon>Neoptera</taxon>
        <taxon>Paraneoptera</taxon>
        <taxon>Hemiptera</taxon>
        <taxon>Sternorrhyncha</taxon>
        <taxon>Aphidomorpha</taxon>
        <taxon>Aphidoidea</taxon>
        <taxon>Aphididae</taxon>
        <taxon>Aphidini</taxon>
        <taxon>Aphis</taxon>
        <taxon>Aphis</taxon>
    </lineage>
</organism>
<dbReference type="EMBL" id="VUJU01010174">
    <property type="protein sequence ID" value="KAF0715496.1"/>
    <property type="molecule type" value="Genomic_DNA"/>
</dbReference>
<evidence type="ECO:0000259" key="2">
    <source>
        <dbReference type="Pfam" id="PF14291"/>
    </source>
</evidence>
<evidence type="ECO:0000313" key="3">
    <source>
        <dbReference type="EMBL" id="KAF0715496.1"/>
    </source>
</evidence>
<dbReference type="GO" id="GO:0046983">
    <property type="term" value="F:protein dimerization activity"/>
    <property type="evidence" value="ECO:0007669"/>
    <property type="project" value="InterPro"/>
</dbReference>
<dbReference type="PANTHER" id="PTHR45749">
    <property type="match status" value="1"/>
</dbReference>
<sequence length="872" mass="100187">MAPRRNRLSGAEYKKIAKLKELNLNKIVQKTIKIDTMFKKSGMVSKSAEQPQTGLTSLCNNLDTEPSCVEQSNISLESKSSEIVIPETFHSQALVVYNEKSVEQPQAGITSLCNNLDTKTLCSEQSEHINILLEPNSTDIPGLDPALWCINEQTRQYICKNGFSQNLDVKFTASKRLYSVVRKGHFRNYFRYLNIDFFKTVLINGETCQRDYLSYSESTGSIYCVPCLLFENKTHFSKVGFSDWKHPKKISYHENSPEHKLCSYKMKELASDSSKINTRLMYQIETEKKYWISVLTRVCSVVKSLASHGLSFRGDVEKFGSSTSNTGNFIMMMELLAEYDPLLSEHISKYGNPGKGNTSYLSFSTYEQFIKIMSEKVINTIVDEIKTSKYFSISIDSTPDISHTDQLSFVIRYVLSNGEPIERFIGFLENVGHKSENLAESVLSVLKKYNLDVCYLRGQSYDNAKNMSGIYSGVQARIKQVSPLADFVPCSAHSLNLVGSCAANCCKEANNFFLFIQNIFVFFSSSTHRWHKLSHYSITTIKSLSTTRWSAREDACHSLKKNWSSIKQVLEELINDDYEKPFVRSEARGLIRQMNKLETAYMTVFWSDILHTFNKTSLLLQSVNIDISTVVSLYNSLIEYVQQLRSMFNDYEKLAKTMFNNDDTVPDYEHKSRKRKKCNDESIEPDAIFNGRQNFKINTIYIICDNLIEELKKRRISYDSIISKYLFFLNISEKKTSEVRDGAKKLRKIYKNDLDETFENECVHFQSLLKTIKNPPTNIINMCKFIKEKNIEAIFPYVYVALRMFLCTPASNCSTERSFSTLRRIKTYLRSTMSSERLNSLAILNIESSITKTIDYSDIITSFASKQSRRKL</sequence>